<sequence>MSSDSGFGDYGFTIDNNLTNVKDTTMPNTESGMSAFVPSSSAEDSSAVSSTTEGYSAEKPIMKLSTPENFTSEKSVTEECSSDGTTTENSAVEDSTAYGSATEECSSEESTTENSTAVECLTDLHNFSKLSPEICNKILDDVLPKLTWVDGRMTLTKTLEPPGIAQASKVLRQTALVMYYHEREFSIQVPRDEDSRNKVEGLQDDLMERWNHPPYPGHANEVKERLEEEAEEVAEKFEDCIEGLGSMGPVYYSFIESIRVWSGRFRINRDTFTCNWAPRSFIVGFKAFAGPPRHGQSRKIQNRINADGTLDWTDFNRVRMVYTKKLRSADGDFFDLKFEDVLLHPAVQHIVKEMCLLGAAKAPAMEWVEVMVEEWDAWWTRRELDMPDYEPDEVDELSPLPSAAASPLPSDNEWDEWEEEEEEEEEEPEEESEEESEHESEVDIDEESSLPTHGDESQD</sequence>
<name>A0A423WGM7_9PEZI</name>
<feature type="compositionally biased region" description="Acidic residues" evidence="1">
    <location>
        <begin position="412"/>
        <end position="448"/>
    </location>
</feature>
<dbReference type="Proteomes" id="UP000283895">
    <property type="component" value="Unassembled WGS sequence"/>
</dbReference>
<feature type="region of interest" description="Disordered" evidence="1">
    <location>
        <begin position="390"/>
        <end position="459"/>
    </location>
</feature>
<protein>
    <submittedName>
        <fullName evidence="2">Uncharacterized protein</fullName>
    </submittedName>
</protein>
<dbReference type="AlphaFoldDB" id="A0A423WGM7"/>
<dbReference type="STRING" id="356882.A0A423WGM7"/>
<feature type="region of interest" description="Disordered" evidence="1">
    <location>
        <begin position="25"/>
        <end position="115"/>
    </location>
</feature>
<reference evidence="2 3" key="1">
    <citation type="submission" date="2015-09" db="EMBL/GenBank/DDBJ databases">
        <title>Host preference determinants of Valsa canker pathogens revealed by comparative genomics.</title>
        <authorList>
            <person name="Yin Z."/>
            <person name="Huang L."/>
        </authorList>
    </citation>
    <scope>NUCLEOTIDE SEQUENCE [LARGE SCALE GENOMIC DNA]</scope>
    <source>
        <strain evidence="2 3">03-1</strain>
    </source>
</reference>
<comment type="caution">
    <text evidence="2">The sequence shown here is derived from an EMBL/GenBank/DDBJ whole genome shotgun (WGS) entry which is preliminary data.</text>
</comment>
<keyword evidence="3" id="KW-1185">Reference proteome</keyword>
<organism evidence="2 3">
    <name type="scientific">Cytospora schulzeri</name>
    <dbReference type="NCBI Taxonomy" id="448051"/>
    <lineage>
        <taxon>Eukaryota</taxon>
        <taxon>Fungi</taxon>
        <taxon>Dikarya</taxon>
        <taxon>Ascomycota</taxon>
        <taxon>Pezizomycotina</taxon>
        <taxon>Sordariomycetes</taxon>
        <taxon>Sordariomycetidae</taxon>
        <taxon>Diaporthales</taxon>
        <taxon>Cytosporaceae</taxon>
        <taxon>Cytospora</taxon>
    </lineage>
</organism>
<evidence type="ECO:0000256" key="1">
    <source>
        <dbReference type="SAM" id="MobiDB-lite"/>
    </source>
</evidence>
<dbReference type="EMBL" id="LKEA01000017">
    <property type="protein sequence ID" value="ROW02501.1"/>
    <property type="molecule type" value="Genomic_DNA"/>
</dbReference>
<accession>A0A423WGM7</accession>
<proteinExistence type="predicted"/>
<gene>
    <name evidence="2" type="ORF">VMCG_06027</name>
</gene>
<feature type="compositionally biased region" description="Low complexity" evidence="1">
    <location>
        <begin position="34"/>
        <end position="50"/>
    </location>
</feature>
<feature type="compositionally biased region" description="Polar residues" evidence="1">
    <location>
        <begin position="66"/>
        <end position="99"/>
    </location>
</feature>
<dbReference type="OrthoDB" id="62952at2759"/>
<evidence type="ECO:0000313" key="3">
    <source>
        <dbReference type="Proteomes" id="UP000283895"/>
    </source>
</evidence>
<feature type="compositionally biased region" description="Low complexity" evidence="1">
    <location>
        <begin position="397"/>
        <end position="411"/>
    </location>
</feature>
<evidence type="ECO:0000313" key="2">
    <source>
        <dbReference type="EMBL" id="ROW02501.1"/>
    </source>
</evidence>